<keyword evidence="4 6" id="KW-1133">Transmembrane helix</keyword>
<evidence type="ECO:0000256" key="6">
    <source>
        <dbReference type="SAM" id="Phobius"/>
    </source>
</evidence>
<reference evidence="7 8" key="1">
    <citation type="submission" date="2024-04" db="EMBL/GenBank/DDBJ databases">
        <authorList>
            <person name="Wu Y.S."/>
            <person name="Zhang L."/>
        </authorList>
    </citation>
    <scope>NUCLEOTIDE SEQUENCE [LARGE SCALE GENOMIC DNA]</scope>
    <source>
        <strain evidence="7 8">KG-01</strain>
    </source>
</reference>
<feature type="transmembrane region" description="Helical" evidence="6">
    <location>
        <begin position="7"/>
        <end position="23"/>
    </location>
</feature>
<organism evidence="7 8">
    <name type="scientific">Kurthia gibsonii</name>
    <dbReference type="NCBI Taxonomy" id="33946"/>
    <lineage>
        <taxon>Bacteria</taxon>
        <taxon>Bacillati</taxon>
        <taxon>Bacillota</taxon>
        <taxon>Bacilli</taxon>
        <taxon>Bacillales</taxon>
        <taxon>Caryophanaceae</taxon>
        <taxon>Kurthia</taxon>
    </lineage>
</organism>
<evidence type="ECO:0000256" key="1">
    <source>
        <dbReference type="ARBA" id="ARBA00004651"/>
    </source>
</evidence>
<keyword evidence="3 6" id="KW-0812">Transmembrane</keyword>
<dbReference type="InterPro" id="IPR005538">
    <property type="entry name" value="LrgA/CidA"/>
</dbReference>
<dbReference type="EMBL" id="JBCEWA010000004">
    <property type="protein sequence ID" value="MEL5987904.1"/>
    <property type="molecule type" value="Genomic_DNA"/>
</dbReference>
<evidence type="ECO:0000313" key="8">
    <source>
        <dbReference type="Proteomes" id="UP001398420"/>
    </source>
</evidence>
<proteinExistence type="predicted"/>
<comment type="subcellular location">
    <subcellularLocation>
        <location evidence="1">Cell membrane</location>
        <topology evidence="1">Multi-pass membrane protein</topology>
    </subcellularLocation>
</comment>
<keyword evidence="8" id="KW-1185">Reference proteome</keyword>
<evidence type="ECO:0000256" key="5">
    <source>
        <dbReference type="ARBA" id="ARBA00023136"/>
    </source>
</evidence>
<gene>
    <name evidence="7" type="ORF">AAF454_05695</name>
</gene>
<evidence type="ECO:0000313" key="7">
    <source>
        <dbReference type="EMBL" id="MEL5987904.1"/>
    </source>
</evidence>
<feature type="transmembrane region" description="Helical" evidence="6">
    <location>
        <begin position="86"/>
        <end position="113"/>
    </location>
</feature>
<dbReference type="Proteomes" id="UP001398420">
    <property type="component" value="Unassembled WGS sequence"/>
</dbReference>
<keyword evidence="2" id="KW-1003">Cell membrane</keyword>
<feature type="transmembrane region" description="Helical" evidence="6">
    <location>
        <begin position="29"/>
        <end position="49"/>
    </location>
</feature>
<dbReference type="Pfam" id="PF03788">
    <property type="entry name" value="LrgA"/>
    <property type="match status" value="1"/>
</dbReference>
<dbReference type="NCBIfam" id="NF002460">
    <property type="entry name" value="PRK01658.1"/>
    <property type="match status" value="1"/>
</dbReference>
<feature type="transmembrane region" description="Helical" evidence="6">
    <location>
        <begin position="61"/>
        <end position="80"/>
    </location>
</feature>
<name>A0ABU9LJH6_9BACL</name>
<evidence type="ECO:0000256" key="2">
    <source>
        <dbReference type="ARBA" id="ARBA00022475"/>
    </source>
</evidence>
<accession>A0ABU9LJH6</accession>
<dbReference type="PANTHER" id="PTHR33931:SF2">
    <property type="entry name" value="HOLIN-LIKE PROTEIN CIDA"/>
    <property type="match status" value="1"/>
</dbReference>
<evidence type="ECO:0000256" key="4">
    <source>
        <dbReference type="ARBA" id="ARBA00022989"/>
    </source>
</evidence>
<evidence type="ECO:0000256" key="3">
    <source>
        <dbReference type="ARBA" id="ARBA00022692"/>
    </source>
</evidence>
<dbReference type="PANTHER" id="PTHR33931">
    <property type="entry name" value="HOLIN-LIKE PROTEIN CIDA-RELATED"/>
    <property type="match status" value="1"/>
</dbReference>
<protein>
    <submittedName>
        <fullName evidence="7">CidA/LrgA family holin-like protein</fullName>
    </submittedName>
</protein>
<dbReference type="RefSeq" id="WP_342302775.1">
    <property type="nucleotide sequence ID" value="NZ_JBCEWA010000004.1"/>
</dbReference>
<sequence>MKIIQICVQILIITTFLLIGNAIHSYAHLPIPGSVIGLVLLFLALYLHIIPLKLVDVGAKLLTAELLLFFIPSAVGIMNYPDLFGIVGIKLIIIIFISTVFVMMGTGVTAHFLSRKKVQTDDFKS</sequence>
<comment type="caution">
    <text evidence="7">The sequence shown here is derived from an EMBL/GenBank/DDBJ whole genome shotgun (WGS) entry which is preliminary data.</text>
</comment>
<keyword evidence="5 6" id="KW-0472">Membrane</keyword>